<dbReference type="GO" id="GO:0003700">
    <property type="term" value="F:DNA-binding transcription factor activity"/>
    <property type="evidence" value="ECO:0007669"/>
    <property type="project" value="TreeGrafter"/>
</dbReference>
<reference evidence="6" key="2">
    <citation type="submission" date="2021-04" db="EMBL/GenBank/DDBJ databases">
        <authorList>
            <person name="Gilroy R."/>
        </authorList>
    </citation>
    <scope>NUCLEOTIDE SEQUENCE</scope>
    <source>
        <strain evidence="6">ChiW7-2402</strain>
    </source>
</reference>
<dbReference type="AlphaFoldDB" id="A0A9D2G2S7"/>
<dbReference type="PANTHER" id="PTHR30146">
    <property type="entry name" value="LACI-RELATED TRANSCRIPTIONAL REPRESSOR"/>
    <property type="match status" value="1"/>
</dbReference>
<dbReference type="PROSITE" id="PS50932">
    <property type="entry name" value="HTH_LACI_2"/>
    <property type="match status" value="2"/>
</dbReference>
<dbReference type="Proteomes" id="UP000824102">
    <property type="component" value="Unassembled WGS sequence"/>
</dbReference>
<dbReference type="PANTHER" id="PTHR30146:SF109">
    <property type="entry name" value="HTH-TYPE TRANSCRIPTIONAL REGULATOR GALS"/>
    <property type="match status" value="1"/>
</dbReference>
<dbReference type="InterPro" id="IPR000843">
    <property type="entry name" value="HTH_LacI"/>
</dbReference>
<evidence type="ECO:0000256" key="3">
    <source>
        <dbReference type="ARBA" id="ARBA00023163"/>
    </source>
</evidence>
<dbReference type="PRINTS" id="PR00036">
    <property type="entry name" value="HTHLACI"/>
</dbReference>
<evidence type="ECO:0000259" key="4">
    <source>
        <dbReference type="PROSITE" id="PS50932"/>
    </source>
</evidence>
<dbReference type="Pfam" id="PF00356">
    <property type="entry name" value="LacI"/>
    <property type="match status" value="2"/>
</dbReference>
<dbReference type="CDD" id="cd01392">
    <property type="entry name" value="HTH_LacI"/>
    <property type="match status" value="2"/>
</dbReference>
<dbReference type="Gene3D" id="1.10.260.40">
    <property type="entry name" value="lambda repressor-like DNA-binding domains"/>
    <property type="match status" value="2"/>
</dbReference>
<dbReference type="InterPro" id="IPR010982">
    <property type="entry name" value="Lambda_DNA-bd_dom_sf"/>
</dbReference>
<dbReference type="SUPFAM" id="SSF53822">
    <property type="entry name" value="Periplasmic binding protein-like I"/>
    <property type="match status" value="1"/>
</dbReference>
<gene>
    <name evidence="6" type="ORF">H9964_00970</name>
</gene>
<dbReference type="Gene3D" id="3.40.50.2300">
    <property type="match status" value="1"/>
</dbReference>
<accession>A0A9D2G2S7</accession>
<evidence type="ECO:0000259" key="5">
    <source>
        <dbReference type="PROSITE" id="PS50943"/>
    </source>
</evidence>
<reference evidence="6" key="1">
    <citation type="journal article" date="2021" name="PeerJ">
        <title>Extensive microbial diversity within the chicken gut microbiome revealed by metagenomics and culture.</title>
        <authorList>
            <person name="Gilroy R."/>
            <person name="Ravi A."/>
            <person name="Getino M."/>
            <person name="Pursley I."/>
            <person name="Horton D.L."/>
            <person name="Alikhan N.F."/>
            <person name="Baker D."/>
            <person name="Gharbi K."/>
            <person name="Hall N."/>
            <person name="Watson M."/>
            <person name="Adriaenssens E.M."/>
            <person name="Foster-Nyarko E."/>
            <person name="Jarju S."/>
            <person name="Secka A."/>
            <person name="Antonio M."/>
            <person name="Oren A."/>
            <person name="Chaudhuri R.R."/>
            <person name="La Ragione R."/>
            <person name="Hildebrand F."/>
            <person name="Pallen M.J."/>
        </authorList>
    </citation>
    <scope>NUCLEOTIDE SEQUENCE</scope>
    <source>
        <strain evidence="6">ChiW7-2402</strain>
    </source>
</reference>
<proteinExistence type="predicted"/>
<keyword evidence="2 6" id="KW-0238">DNA-binding</keyword>
<protein>
    <submittedName>
        <fullName evidence="6">LacI family DNA-binding transcriptional regulator</fullName>
    </submittedName>
</protein>
<evidence type="ECO:0000256" key="2">
    <source>
        <dbReference type="ARBA" id="ARBA00023125"/>
    </source>
</evidence>
<keyword evidence="3" id="KW-0804">Transcription</keyword>
<dbReference type="InterPro" id="IPR028082">
    <property type="entry name" value="Peripla_BP_I"/>
</dbReference>
<dbReference type="PROSITE" id="PS50943">
    <property type="entry name" value="HTH_CROC1"/>
    <property type="match status" value="1"/>
</dbReference>
<dbReference type="GO" id="GO:0000976">
    <property type="term" value="F:transcription cis-regulatory region binding"/>
    <property type="evidence" value="ECO:0007669"/>
    <property type="project" value="TreeGrafter"/>
</dbReference>
<sequence>MEREERQKNVTIAEVAKAAGVSSATVSYVLSGRTDIKVAEATREKVLSVCRELGYRKGAGRGRTAKGVTIDDIAREAGVSTATVSYIVNGRTDVKIGEETRRKVLQICNLRQYTPSSVARQLAGKKSGLVGICVPESGCALQNAHYFSLLRALQGALREAGYGVLLLNAGEEGRPQEMPEGILCIDLTQEEFYSLKESCYIPIVAVGMIVDDPLFFKAFVDHAALIAAAKERLRCKTLTYAAYPYRNAPYFDDLRAAMNGDTLFLVRSLSGLQKYVRAHPEEHYLFADRALAEACAPLLDEKQYCAAVYGEGAEEELCLSLREMAEHAVKMLKSAIFREEDAPHTFRLAPKI</sequence>
<evidence type="ECO:0000313" key="6">
    <source>
        <dbReference type="EMBL" id="HIZ72133.1"/>
    </source>
</evidence>
<evidence type="ECO:0000313" key="7">
    <source>
        <dbReference type="Proteomes" id="UP000824102"/>
    </source>
</evidence>
<dbReference type="EMBL" id="DXBB01000018">
    <property type="protein sequence ID" value="HIZ72133.1"/>
    <property type="molecule type" value="Genomic_DNA"/>
</dbReference>
<dbReference type="SMART" id="SM00354">
    <property type="entry name" value="HTH_LACI"/>
    <property type="match status" value="2"/>
</dbReference>
<feature type="domain" description="HTH lacI-type" evidence="4">
    <location>
        <begin position="68"/>
        <end position="124"/>
    </location>
</feature>
<dbReference type="InterPro" id="IPR001387">
    <property type="entry name" value="Cro/C1-type_HTH"/>
</dbReference>
<dbReference type="PROSITE" id="PS00356">
    <property type="entry name" value="HTH_LACI_1"/>
    <property type="match status" value="2"/>
</dbReference>
<comment type="caution">
    <text evidence="6">The sequence shown here is derived from an EMBL/GenBank/DDBJ whole genome shotgun (WGS) entry which is preliminary data.</text>
</comment>
<evidence type="ECO:0000256" key="1">
    <source>
        <dbReference type="ARBA" id="ARBA00023015"/>
    </source>
</evidence>
<organism evidence="6 7">
    <name type="scientific">Candidatus Gallimonas intestinavium</name>
    <dbReference type="NCBI Taxonomy" id="2838603"/>
    <lineage>
        <taxon>Bacteria</taxon>
        <taxon>Bacillati</taxon>
        <taxon>Bacillota</taxon>
        <taxon>Clostridia</taxon>
        <taxon>Candidatus Gallimonas</taxon>
    </lineage>
</organism>
<feature type="domain" description="HTH cro/C1-type" evidence="5">
    <location>
        <begin position="63"/>
        <end position="96"/>
    </location>
</feature>
<name>A0A9D2G2S7_9FIRM</name>
<feature type="domain" description="HTH lacI-type" evidence="4">
    <location>
        <begin position="10"/>
        <end position="66"/>
    </location>
</feature>
<keyword evidence="1" id="KW-0805">Transcription regulation</keyword>
<dbReference type="SUPFAM" id="SSF47413">
    <property type="entry name" value="lambda repressor-like DNA-binding domains"/>
    <property type="match status" value="2"/>
</dbReference>